<feature type="region of interest" description="Disordered" evidence="1">
    <location>
        <begin position="161"/>
        <end position="195"/>
    </location>
</feature>
<proteinExistence type="predicted"/>
<dbReference type="EMBL" id="LR798464">
    <property type="protein sequence ID" value="CAB5238741.1"/>
    <property type="molecule type" value="Genomic_DNA"/>
</dbReference>
<sequence>MGIFNINSGGGGSYIRFMPSANAWLYKGEEITLGQIVIDHDSVRTGWGRMAEGQAPEWQWDERLGVSGRQPSPDHKRGFSITMYTKQTGSVEWSSTGTGPVIGFEKIFEEIWNAKDANQGKCAVIDYTGSTPMKIGKGNTRTPNFKIAKWVNKTAIPWQSDETAPAAPAPAAPAPAPKPAAKAAPDPALDDEIAF</sequence>
<accession>A0A6J7XPX0</accession>
<feature type="compositionally biased region" description="Pro residues" evidence="1">
    <location>
        <begin position="167"/>
        <end position="178"/>
    </location>
</feature>
<reference evidence="2" key="1">
    <citation type="submission" date="2020-05" db="EMBL/GenBank/DDBJ databases">
        <authorList>
            <person name="Chiriac C."/>
            <person name="Salcher M."/>
            <person name="Ghai R."/>
            <person name="Kavagutti S V."/>
        </authorList>
    </citation>
    <scope>NUCLEOTIDE SEQUENCE</scope>
</reference>
<organism evidence="2">
    <name type="scientific">uncultured Caudovirales phage</name>
    <dbReference type="NCBI Taxonomy" id="2100421"/>
    <lineage>
        <taxon>Viruses</taxon>
        <taxon>Duplodnaviria</taxon>
        <taxon>Heunggongvirae</taxon>
        <taxon>Uroviricota</taxon>
        <taxon>Caudoviricetes</taxon>
        <taxon>Peduoviridae</taxon>
        <taxon>Maltschvirus</taxon>
        <taxon>Maltschvirus maltsch</taxon>
    </lineage>
</organism>
<evidence type="ECO:0000256" key="1">
    <source>
        <dbReference type="SAM" id="MobiDB-lite"/>
    </source>
</evidence>
<evidence type="ECO:0000313" key="2">
    <source>
        <dbReference type="EMBL" id="CAB5238741.1"/>
    </source>
</evidence>
<name>A0A6J7XPX0_9CAUD</name>
<protein>
    <submittedName>
        <fullName evidence="2">Uncharacterized protein</fullName>
    </submittedName>
</protein>
<gene>
    <name evidence="2" type="ORF">UFOVP375_23</name>
</gene>